<dbReference type="VEuPathDB" id="VectorBase:GPAI039280"/>
<evidence type="ECO:0000313" key="3">
    <source>
        <dbReference type="Proteomes" id="UP000092445"/>
    </source>
</evidence>
<reference evidence="3" key="1">
    <citation type="submission" date="2014-03" db="EMBL/GenBank/DDBJ databases">
        <authorList>
            <person name="Aksoy S."/>
            <person name="Warren W."/>
            <person name="Wilson R.K."/>
        </authorList>
    </citation>
    <scope>NUCLEOTIDE SEQUENCE [LARGE SCALE GENOMIC DNA]</scope>
    <source>
        <strain evidence="3">IAEA</strain>
    </source>
</reference>
<feature type="compositionally biased region" description="Polar residues" evidence="1">
    <location>
        <begin position="38"/>
        <end position="51"/>
    </location>
</feature>
<dbReference type="AlphaFoldDB" id="A0A1B0AAF6"/>
<organism evidence="2 3">
    <name type="scientific">Glossina pallidipes</name>
    <name type="common">Tsetse fly</name>
    <dbReference type="NCBI Taxonomy" id="7398"/>
    <lineage>
        <taxon>Eukaryota</taxon>
        <taxon>Metazoa</taxon>
        <taxon>Ecdysozoa</taxon>
        <taxon>Arthropoda</taxon>
        <taxon>Hexapoda</taxon>
        <taxon>Insecta</taxon>
        <taxon>Pterygota</taxon>
        <taxon>Neoptera</taxon>
        <taxon>Endopterygota</taxon>
        <taxon>Diptera</taxon>
        <taxon>Brachycera</taxon>
        <taxon>Muscomorpha</taxon>
        <taxon>Hippoboscoidea</taxon>
        <taxon>Glossinidae</taxon>
        <taxon>Glossina</taxon>
    </lineage>
</organism>
<name>A0A1B0AAF6_GLOPL</name>
<keyword evidence="3" id="KW-1185">Reference proteome</keyword>
<dbReference type="EnsemblMetazoa" id="GPAI039280-RA">
    <property type="protein sequence ID" value="GPAI039280-PA"/>
    <property type="gene ID" value="GPAI039280"/>
</dbReference>
<dbReference type="Proteomes" id="UP000092445">
    <property type="component" value="Unassembled WGS sequence"/>
</dbReference>
<evidence type="ECO:0000313" key="2">
    <source>
        <dbReference type="EnsemblMetazoa" id="GPAI039280-PA"/>
    </source>
</evidence>
<protein>
    <submittedName>
        <fullName evidence="2">Uncharacterized protein</fullName>
    </submittedName>
</protein>
<evidence type="ECO:0000256" key="1">
    <source>
        <dbReference type="SAM" id="MobiDB-lite"/>
    </source>
</evidence>
<proteinExistence type="predicted"/>
<sequence length="387" mass="44369">MSKKSSCILRRNILQNYLNDPVTVTALQKCLREQHKNLQGNAGTHPTISNHSTTTIKSTSKEEIHRKAASHFTMNHLIMNHYDAIDHKHTHRYPNYHVNHNISHHVCHHQHQHQHQHQQQQHYQPQQFPIFHKPHRLVVVNTSHGLRLKYIEKLSKKSQRPKVPHLTAEETFGTITDAKQHDNLALRMIKPTQRNGSLQDKHHSSPDTVPKNFLHAKIINTKTGRNTAETILSEKSPAQRIEAKKKGNVSREAANDLSANYMRFFKPKCDYEDEQMKSGYQAQDNESNQTAIDLRKLYNKRKLTEKQGKVSLGNERRRTSAKIVPPTNAILLEMGDYLKTARFGIHVQERVGGYTISISIDGHVARNALETAIPHTSHHFCAIDGTT</sequence>
<feature type="region of interest" description="Disordered" evidence="1">
    <location>
        <begin position="38"/>
        <end position="65"/>
    </location>
</feature>
<accession>A0A1B0AAF6</accession>
<reference evidence="2" key="2">
    <citation type="submission" date="2020-05" db="UniProtKB">
        <authorList>
            <consortium name="EnsemblMetazoa"/>
        </authorList>
    </citation>
    <scope>IDENTIFICATION</scope>
    <source>
        <strain evidence="2">IAEA</strain>
    </source>
</reference>